<protein>
    <recommendedName>
        <fullName evidence="5">Plant thionin family protein</fullName>
    </recommendedName>
</protein>
<sequence>MENKWSVMMMMFVLVVMAAIGGEANLSCERKCEHDCDGSVLSTLCLKRCLVQRCRHHPPTRTFPSTSSSPMMTRGMEEMRG</sequence>
<accession>A0A8T1XLT0</accession>
<proteinExistence type="predicted"/>
<keyword evidence="4" id="KW-1185">Reference proteome</keyword>
<evidence type="ECO:0008006" key="5">
    <source>
        <dbReference type="Google" id="ProtNLM"/>
    </source>
</evidence>
<dbReference type="EMBL" id="JAEFBK010000013">
    <property type="protein sequence ID" value="KAG7535267.1"/>
    <property type="molecule type" value="Genomic_DNA"/>
</dbReference>
<evidence type="ECO:0000256" key="1">
    <source>
        <dbReference type="SAM" id="MobiDB-lite"/>
    </source>
</evidence>
<comment type="caution">
    <text evidence="3">The sequence shown here is derived from an EMBL/GenBank/DDBJ whole genome shotgun (WGS) entry which is preliminary data.</text>
</comment>
<dbReference type="AlphaFoldDB" id="A0A8T1XLT0"/>
<evidence type="ECO:0000313" key="3">
    <source>
        <dbReference type="EMBL" id="KAG7535267.1"/>
    </source>
</evidence>
<feature type="signal peptide" evidence="2">
    <location>
        <begin position="1"/>
        <end position="24"/>
    </location>
</feature>
<organism evidence="3 4">
    <name type="scientific">Arabidopsis thaliana x Arabidopsis arenosa</name>
    <dbReference type="NCBI Taxonomy" id="1240361"/>
    <lineage>
        <taxon>Eukaryota</taxon>
        <taxon>Viridiplantae</taxon>
        <taxon>Streptophyta</taxon>
        <taxon>Embryophyta</taxon>
        <taxon>Tracheophyta</taxon>
        <taxon>Spermatophyta</taxon>
        <taxon>Magnoliopsida</taxon>
        <taxon>eudicotyledons</taxon>
        <taxon>Gunneridae</taxon>
        <taxon>Pentapetalae</taxon>
        <taxon>rosids</taxon>
        <taxon>malvids</taxon>
        <taxon>Brassicales</taxon>
        <taxon>Brassicaceae</taxon>
        <taxon>Camelineae</taxon>
        <taxon>Arabidopsis</taxon>
    </lineage>
</organism>
<name>A0A8T1XLT0_9BRAS</name>
<evidence type="ECO:0000256" key="2">
    <source>
        <dbReference type="SAM" id="SignalP"/>
    </source>
</evidence>
<evidence type="ECO:0000313" key="4">
    <source>
        <dbReference type="Proteomes" id="UP000694240"/>
    </source>
</evidence>
<keyword evidence="2" id="KW-0732">Signal</keyword>
<feature type="compositionally biased region" description="Low complexity" evidence="1">
    <location>
        <begin position="60"/>
        <end position="74"/>
    </location>
</feature>
<reference evidence="3 4" key="1">
    <citation type="submission" date="2020-12" db="EMBL/GenBank/DDBJ databases">
        <title>Concerted genomic and epigenomic changes stabilize Arabidopsis allopolyploids.</title>
        <authorList>
            <person name="Chen Z."/>
        </authorList>
    </citation>
    <scope>NUCLEOTIDE SEQUENCE [LARGE SCALE GENOMIC DNA]</scope>
    <source>
        <strain evidence="3">Allo738</strain>
        <tissue evidence="3">Leaf</tissue>
    </source>
</reference>
<gene>
    <name evidence="3" type="ORF">ISN45_Aa08g027240</name>
</gene>
<feature type="region of interest" description="Disordered" evidence="1">
    <location>
        <begin position="60"/>
        <end position="81"/>
    </location>
</feature>
<feature type="chain" id="PRO_5035720112" description="Plant thionin family protein" evidence="2">
    <location>
        <begin position="25"/>
        <end position="81"/>
    </location>
</feature>
<dbReference type="Proteomes" id="UP000694240">
    <property type="component" value="Chromosome 13"/>
</dbReference>